<accession>A0A8E0RRY7</accession>
<evidence type="ECO:0000256" key="1">
    <source>
        <dbReference type="SAM" id="MobiDB-lite"/>
    </source>
</evidence>
<evidence type="ECO:0000313" key="4">
    <source>
        <dbReference type="Proteomes" id="UP000728185"/>
    </source>
</evidence>
<reference evidence="3" key="1">
    <citation type="submission" date="2019-05" db="EMBL/GenBank/DDBJ databases">
        <title>Annotation for the trematode Fasciolopsis buski.</title>
        <authorList>
            <person name="Choi Y.-J."/>
        </authorList>
    </citation>
    <scope>NUCLEOTIDE SEQUENCE</scope>
    <source>
        <strain evidence="3">HT</strain>
        <tissue evidence="3">Whole worm</tissue>
    </source>
</reference>
<dbReference type="AlphaFoldDB" id="A0A8E0RRY7"/>
<sequence length="139" mass="14963">MAAVFGAIFCLGCCLTSVKSYDTQSGDTRAPTDTRNSTSQSPKFIASLSNGHEVRARCILIGAEQAPTDWVQSHVHKWCARAVLLTDQSLLVEGRKSTDVTMLALPLSGRGEISFDPAILLEIPAEPSRVTDPELCESV</sequence>
<feature type="region of interest" description="Disordered" evidence="1">
    <location>
        <begin position="21"/>
        <end position="42"/>
    </location>
</feature>
<protein>
    <submittedName>
        <fullName evidence="3">Uncharacterized protein</fullName>
    </submittedName>
</protein>
<proteinExistence type="predicted"/>
<gene>
    <name evidence="3" type="ORF">FBUS_04273</name>
</gene>
<dbReference type="Proteomes" id="UP000728185">
    <property type="component" value="Unassembled WGS sequence"/>
</dbReference>
<dbReference type="EMBL" id="LUCM01006131">
    <property type="protein sequence ID" value="KAA0191770.1"/>
    <property type="molecule type" value="Genomic_DNA"/>
</dbReference>
<feature type="chain" id="PRO_5034586519" evidence="2">
    <location>
        <begin position="21"/>
        <end position="139"/>
    </location>
</feature>
<name>A0A8E0RRY7_9TREM</name>
<comment type="caution">
    <text evidence="3">The sequence shown here is derived from an EMBL/GenBank/DDBJ whole genome shotgun (WGS) entry which is preliminary data.</text>
</comment>
<keyword evidence="4" id="KW-1185">Reference proteome</keyword>
<evidence type="ECO:0000313" key="3">
    <source>
        <dbReference type="EMBL" id="KAA0191770.1"/>
    </source>
</evidence>
<dbReference type="OrthoDB" id="1923006at2759"/>
<organism evidence="3 4">
    <name type="scientific">Fasciolopsis buskii</name>
    <dbReference type="NCBI Taxonomy" id="27845"/>
    <lineage>
        <taxon>Eukaryota</taxon>
        <taxon>Metazoa</taxon>
        <taxon>Spiralia</taxon>
        <taxon>Lophotrochozoa</taxon>
        <taxon>Platyhelminthes</taxon>
        <taxon>Trematoda</taxon>
        <taxon>Digenea</taxon>
        <taxon>Plagiorchiida</taxon>
        <taxon>Echinostomata</taxon>
        <taxon>Echinostomatoidea</taxon>
        <taxon>Fasciolidae</taxon>
        <taxon>Fasciolopsis</taxon>
    </lineage>
</organism>
<evidence type="ECO:0000256" key="2">
    <source>
        <dbReference type="SAM" id="SignalP"/>
    </source>
</evidence>
<feature type="signal peptide" evidence="2">
    <location>
        <begin position="1"/>
        <end position="20"/>
    </location>
</feature>
<keyword evidence="2" id="KW-0732">Signal</keyword>